<proteinExistence type="predicted"/>
<name>A0A1C6R7X3_9ACTN</name>
<dbReference type="EMBL" id="FMHT01000002">
    <property type="protein sequence ID" value="SCL13156.1"/>
    <property type="molecule type" value="Genomic_DNA"/>
</dbReference>
<evidence type="ECO:0000313" key="2">
    <source>
        <dbReference type="Proteomes" id="UP000199699"/>
    </source>
</evidence>
<organism evidence="1 2">
    <name type="scientific">Micromonospora nigra</name>
    <dbReference type="NCBI Taxonomy" id="145857"/>
    <lineage>
        <taxon>Bacteria</taxon>
        <taxon>Bacillati</taxon>
        <taxon>Actinomycetota</taxon>
        <taxon>Actinomycetes</taxon>
        <taxon>Micromonosporales</taxon>
        <taxon>Micromonosporaceae</taxon>
        <taxon>Micromonospora</taxon>
    </lineage>
</organism>
<dbReference type="Proteomes" id="UP000199699">
    <property type="component" value="Unassembled WGS sequence"/>
</dbReference>
<gene>
    <name evidence="1" type="ORF">GA0070616_0144</name>
</gene>
<dbReference type="AlphaFoldDB" id="A0A1C6R7X3"/>
<protein>
    <submittedName>
        <fullName evidence="1">Uncharacterized protein</fullName>
    </submittedName>
</protein>
<accession>A0A1C6R7X3</accession>
<keyword evidence="2" id="KW-1185">Reference proteome</keyword>
<dbReference type="RefSeq" id="WP_139128795.1">
    <property type="nucleotide sequence ID" value="NZ_FMHT01000002.1"/>
</dbReference>
<reference evidence="1 2" key="1">
    <citation type="submission" date="2016-06" db="EMBL/GenBank/DDBJ databases">
        <authorList>
            <person name="Kjaerup R.B."/>
            <person name="Dalgaard T.S."/>
            <person name="Juul-Madsen H.R."/>
        </authorList>
    </citation>
    <scope>NUCLEOTIDE SEQUENCE [LARGE SCALE GENOMIC DNA]</scope>
    <source>
        <strain evidence="1 2">DSM 43818</strain>
    </source>
</reference>
<sequence>MSRTSYAIAQQCHPDNEVTAVGAYDPDELVAVPAWTVKVARGLAATLAHCADLQKTIDFGQQPDVDSIVEAATAFNPLPEHEDIGSTQQLAELLQETAQVLSESLQNGQD</sequence>
<evidence type="ECO:0000313" key="1">
    <source>
        <dbReference type="EMBL" id="SCL13156.1"/>
    </source>
</evidence>